<proteinExistence type="predicted"/>
<feature type="region of interest" description="Disordered" evidence="1">
    <location>
        <begin position="9"/>
        <end position="37"/>
    </location>
</feature>
<dbReference type="AlphaFoldDB" id="A0A371RJD5"/>
<comment type="caution">
    <text evidence="2">The sequence shown here is derived from an EMBL/GenBank/DDBJ whole genome shotgun (WGS) entry which is preliminary data.</text>
</comment>
<accession>A0A371RJD5</accession>
<evidence type="ECO:0000256" key="1">
    <source>
        <dbReference type="SAM" id="MobiDB-lite"/>
    </source>
</evidence>
<dbReference type="EMBL" id="QUQO01000001">
    <property type="protein sequence ID" value="RFB05565.1"/>
    <property type="molecule type" value="Genomic_DNA"/>
</dbReference>
<gene>
    <name evidence="2" type="ORF">DX908_09985</name>
</gene>
<feature type="compositionally biased region" description="Basic and acidic residues" evidence="1">
    <location>
        <begin position="23"/>
        <end position="37"/>
    </location>
</feature>
<reference evidence="2 3" key="1">
    <citation type="submission" date="2018-08" db="EMBL/GenBank/DDBJ databases">
        <title>Parvularcula sp. SM1705, isolated from surface water of the South Sea China.</title>
        <authorList>
            <person name="Sun L."/>
        </authorList>
    </citation>
    <scope>NUCLEOTIDE SEQUENCE [LARGE SCALE GENOMIC DNA]</scope>
    <source>
        <strain evidence="2 3">SM1705</strain>
    </source>
</reference>
<organism evidence="2 3">
    <name type="scientific">Parvularcula marina</name>
    <dbReference type="NCBI Taxonomy" id="2292771"/>
    <lineage>
        <taxon>Bacteria</taxon>
        <taxon>Pseudomonadati</taxon>
        <taxon>Pseudomonadota</taxon>
        <taxon>Alphaproteobacteria</taxon>
        <taxon>Parvularculales</taxon>
        <taxon>Parvularculaceae</taxon>
        <taxon>Parvularcula</taxon>
    </lineage>
</organism>
<sequence>MILSTLFVRPGKQVHRRGGRPASRQDDPAREAVRPEGEAVTCAECGRARVDGGFFPVGRFPGSLG</sequence>
<evidence type="ECO:0000313" key="2">
    <source>
        <dbReference type="EMBL" id="RFB05565.1"/>
    </source>
</evidence>
<name>A0A371RJD5_9PROT</name>
<dbReference type="Proteomes" id="UP000264589">
    <property type="component" value="Unassembled WGS sequence"/>
</dbReference>
<keyword evidence="3" id="KW-1185">Reference proteome</keyword>
<protein>
    <submittedName>
        <fullName evidence="2">Uncharacterized protein</fullName>
    </submittedName>
</protein>
<dbReference type="InParanoid" id="A0A371RJD5"/>
<evidence type="ECO:0000313" key="3">
    <source>
        <dbReference type="Proteomes" id="UP000264589"/>
    </source>
</evidence>